<evidence type="ECO:0000313" key="10">
    <source>
        <dbReference type="Proteomes" id="UP000645462"/>
    </source>
</evidence>
<dbReference type="NCBIfam" id="TIGR02492">
    <property type="entry name" value="flgK_ends"/>
    <property type="match status" value="1"/>
</dbReference>
<dbReference type="Proteomes" id="UP000645462">
    <property type="component" value="Unassembled WGS sequence"/>
</dbReference>
<organism evidence="9 10">
    <name type="scientific">Marivita lacus</name>
    <dbReference type="NCBI Taxonomy" id="1323742"/>
    <lineage>
        <taxon>Bacteria</taxon>
        <taxon>Pseudomonadati</taxon>
        <taxon>Pseudomonadota</taxon>
        <taxon>Alphaproteobacteria</taxon>
        <taxon>Rhodobacterales</taxon>
        <taxon>Roseobacteraceae</taxon>
        <taxon>Marivita</taxon>
    </lineage>
</organism>
<accession>A0ABQ1KAR3</accession>
<keyword evidence="9" id="KW-0282">Flagellum</keyword>
<dbReference type="Pfam" id="PF22638">
    <property type="entry name" value="FlgK_D1"/>
    <property type="match status" value="1"/>
</dbReference>
<dbReference type="InterPro" id="IPR002371">
    <property type="entry name" value="FlgK"/>
</dbReference>
<evidence type="ECO:0000259" key="8">
    <source>
        <dbReference type="Pfam" id="PF22638"/>
    </source>
</evidence>
<evidence type="ECO:0000259" key="7">
    <source>
        <dbReference type="Pfam" id="PF06429"/>
    </source>
</evidence>
<proteinExistence type="inferred from homology"/>
<dbReference type="SUPFAM" id="SSF64518">
    <property type="entry name" value="Phase 1 flagellin"/>
    <property type="match status" value="1"/>
</dbReference>
<gene>
    <name evidence="9" type="primary">flgK</name>
    <name evidence="9" type="ORF">GCM10011363_08270</name>
</gene>
<reference evidence="10" key="1">
    <citation type="journal article" date="2019" name="Int. J. Syst. Evol. Microbiol.">
        <title>The Global Catalogue of Microorganisms (GCM) 10K type strain sequencing project: providing services to taxonomists for standard genome sequencing and annotation.</title>
        <authorList>
            <consortium name="The Broad Institute Genomics Platform"/>
            <consortium name="The Broad Institute Genome Sequencing Center for Infectious Disease"/>
            <person name="Wu L."/>
            <person name="Ma J."/>
        </authorList>
    </citation>
    <scope>NUCLEOTIDE SEQUENCE [LARGE SCALE GENOMIC DNA]</scope>
    <source>
        <strain evidence="10">CGMCC 1.12478</strain>
    </source>
</reference>
<evidence type="ECO:0000313" key="9">
    <source>
        <dbReference type="EMBL" id="GGB93987.1"/>
    </source>
</evidence>
<sequence length="482" mass="50614">MSLSGALSNALSGLSANARGTTVIASNIANALNETYGRRETSLSTNATQSSGGVIVAQVTRHADPIRAHQKRMALADASATSAQSRFHSDLEQLVGSVDTQGSVAEKLTRLETALLSAASDPSSETRLRNISFAAENFASGLRDASAGVDGLRARADANIASTVDQLNAGLSQLERLNAQIMSAKHLGQDAHGLMDRRDATLDSLAEIVPLHVVERDSGVIAVFTTQGRTLLDEKAATFNFDPTSTILPHMTADNGLLSTLRLDGKSVDIPGSGMMNGGSLEAHFNLRDVSAPLVQRRLDAIARDAVDRFGPGGPDTTLAPGDSGVFTDGGMPFSATAEVGLAGRITLNSMLSISTTDPWRWRDGINALGEGDAGQADLLLRLRSQMTAAQAPGSSILGSGPRSLVDHIQALSNDVAANRVRFSDSETAASAHLNDVRQASAADGVNTDQELQKLIELEKSYAANARVVQVVDDMLSELLRI</sequence>
<dbReference type="EMBL" id="BMFC01000001">
    <property type="protein sequence ID" value="GGB93987.1"/>
    <property type="molecule type" value="Genomic_DNA"/>
</dbReference>
<keyword evidence="6" id="KW-0975">Bacterial flagellum</keyword>
<evidence type="ECO:0000256" key="5">
    <source>
        <dbReference type="ARBA" id="ARBA00022525"/>
    </source>
</evidence>
<evidence type="ECO:0000256" key="2">
    <source>
        <dbReference type="ARBA" id="ARBA00004613"/>
    </source>
</evidence>
<evidence type="ECO:0000256" key="6">
    <source>
        <dbReference type="ARBA" id="ARBA00023143"/>
    </source>
</evidence>
<dbReference type="InterPro" id="IPR010930">
    <property type="entry name" value="Flg_bb/hook_C_dom"/>
</dbReference>
<comment type="subcellular location">
    <subcellularLocation>
        <location evidence="1">Bacterial flagellum</location>
    </subcellularLocation>
    <subcellularLocation>
        <location evidence="2">Secreted</location>
    </subcellularLocation>
</comment>
<dbReference type="PANTHER" id="PTHR30033">
    <property type="entry name" value="FLAGELLAR HOOK-ASSOCIATED PROTEIN 1"/>
    <property type="match status" value="1"/>
</dbReference>
<keyword evidence="9" id="KW-0966">Cell projection</keyword>
<comment type="similarity">
    <text evidence="3">Belongs to the flagella basal body rod proteins family.</text>
</comment>
<comment type="caution">
    <text evidence="9">The sequence shown here is derived from an EMBL/GenBank/DDBJ whole genome shotgun (WGS) entry which is preliminary data.</text>
</comment>
<feature type="domain" description="Flagellar basal-body/hook protein C-terminal" evidence="7">
    <location>
        <begin position="445"/>
        <end position="481"/>
    </location>
</feature>
<dbReference type="Pfam" id="PF06429">
    <property type="entry name" value="Flg_bbr_C"/>
    <property type="match status" value="1"/>
</dbReference>
<name>A0ABQ1KAR3_9RHOB</name>
<feature type="domain" description="Flagellar hook-associated protein FlgK helical" evidence="8">
    <location>
        <begin position="90"/>
        <end position="310"/>
    </location>
</feature>
<evidence type="ECO:0000256" key="1">
    <source>
        <dbReference type="ARBA" id="ARBA00004365"/>
    </source>
</evidence>
<evidence type="ECO:0000256" key="4">
    <source>
        <dbReference type="ARBA" id="ARBA00016244"/>
    </source>
</evidence>
<dbReference type="InterPro" id="IPR053927">
    <property type="entry name" value="FlgK_helical"/>
</dbReference>
<evidence type="ECO:0000256" key="3">
    <source>
        <dbReference type="ARBA" id="ARBA00009677"/>
    </source>
</evidence>
<protein>
    <recommendedName>
        <fullName evidence="4">Flagellar hook-associated protein 1</fullName>
    </recommendedName>
</protein>
<dbReference type="RefSeq" id="WP_188480672.1">
    <property type="nucleotide sequence ID" value="NZ_BMFC01000001.1"/>
</dbReference>
<dbReference type="PANTHER" id="PTHR30033:SF1">
    <property type="entry name" value="FLAGELLAR HOOK-ASSOCIATED PROTEIN 1"/>
    <property type="match status" value="1"/>
</dbReference>
<keyword evidence="9" id="KW-0969">Cilium</keyword>
<keyword evidence="5" id="KW-0964">Secreted</keyword>
<keyword evidence="10" id="KW-1185">Reference proteome</keyword>